<dbReference type="Proteomes" id="UP001283361">
    <property type="component" value="Unassembled WGS sequence"/>
</dbReference>
<proteinExistence type="predicted"/>
<evidence type="ECO:0000313" key="2">
    <source>
        <dbReference type="Proteomes" id="UP001283361"/>
    </source>
</evidence>
<keyword evidence="2" id="KW-1185">Reference proteome</keyword>
<evidence type="ECO:0000313" key="1">
    <source>
        <dbReference type="EMBL" id="KAK3746066.1"/>
    </source>
</evidence>
<reference evidence="1" key="1">
    <citation type="journal article" date="2023" name="G3 (Bethesda)">
        <title>A reference genome for the long-term kleptoplast-retaining sea slug Elysia crispata morphotype clarki.</title>
        <authorList>
            <person name="Eastman K.E."/>
            <person name="Pendleton A.L."/>
            <person name="Shaikh M.A."/>
            <person name="Suttiyut T."/>
            <person name="Ogas R."/>
            <person name="Tomko P."/>
            <person name="Gavelis G."/>
            <person name="Widhalm J.R."/>
            <person name="Wisecaver J.H."/>
        </authorList>
    </citation>
    <scope>NUCLEOTIDE SEQUENCE</scope>
    <source>
        <strain evidence="1">ECLA1</strain>
    </source>
</reference>
<comment type="caution">
    <text evidence="1">The sequence shown here is derived from an EMBL/GenBank/DDBJ whole genome shotgun (WGS) entry which is preliminary data.</text>
</comment>
<name>A0AAE1CZL0_9GAST</name>
<organism evidence="1 2">
    <name type="scientific">Elysia crispata</name>
    <name type="common">lettuce slug</name>
    <dbReference type="NCBI Taxonomy" id="231223"/>
    <lineage>
        <taxon>Eukaryota</taxon>
        <taxon>Metazoa</taxon>
        <taxon>Spiralia</taxon>
        <taxon>Lophotrochozoa</taxon>
        <taxon>Mollusca</taxon>
        <taxon>Gastropoda</taxon>
        <taxon>Heterobranchia</taxon>
        <taxon>Euthyneura</taxon>
        <taxon>Panpulmonata</taxon>
        <taxon>Sacoglossa</taxon>
        <taxon>Placobranchoidea</taxon>
        <taxon>Plakobranchidae</taxon>
        <taxon>Elysia</taxon>
    </lineage>
</organism>
<sequence length="144" mass="16723">MARLWMSDRCDVGFISWSTPLSIFIAQRRAVSGSSDLCFHLRGVFDLMLTSSSHFVARATADVWDLLLRVDRSGVPWSTAMLWNEMVRSHHTSLHETTKPTCYDDQGLVSRHHLGMNPLILFKHRHYQFYLHLSFSDFSLHMIK</sequence>
<dbReference type="EMBL" id="JAWDGP010006169">
    <property type="protein sequence ID" value="KAK3746066.1"/>
    <property type="molecule type" value="Genomic_DNA"/>
</dbReference>
<dbReference type="AlphaFoldDB" id="A0AAE1CZL0"/>
<protein>
    <submittedName>
        <fullName evidence="1">Uncharacterized protein</fullName>
    </submittedName>
</protein>
<gene>
    <name evidence="1" type="ORF">RRG08_065231</name>
</gene>
<accession>A0AAE1CZL0</accession>